<reference evidence="1" key="1">
    <citation type="submission" date="2017-07" db="EMBL/GenBank/DDBJ databases">
        <title>Taro Niue Genome Assembly and Annotation.</title>
        <authorList>
            <person name="Atibalentja N."/>
            <person name="Keating K."/>
            <person name="Fields C.J."/>
        </authorList>
    </citation>
    <scope>NUCLEOTIDE SEQUENCE</scope>
    <source>
        <strain evidence="1">Niue_2</strain>
        <tissue evidence="1">Leaf</tissue>
    </source>
</reference>
<dbReference type="PANTHER" id="PTHR31439">
    <property type="entry name" value="EXPRESSED PROTEIN"/>
    <property type="match status" value="1"/>
</dbReference>
<protein>
    <submittedName>
        <fullName evidence="1">Uncharacterized protein</fullName>
    </submittedName>
</protein>
<dbReference type="PANTHER" id="PTHR31439:SF7">
    <property type="entry name" value="EXPRESSED PROTEIN"/>
    <property type="match status" value="1"/>
</dbReference>
<organism evidence="1 2">
    <name type="scientific">Colocasia esculenta</name>
    <name type="common">Wild taro</name>
    <name type="synonym">Arum esculentum</name>
    <dbReference type="NCBI Taxonomy" id="4460"/>
    <lineage>
        <taxon>Eukaryota</taxon>
        <taxon>Viridiplantae</taxon>
        <taxon>Streptophyta</taxon>
        <taxon>Embryophyta</taxon>
        <taxon>Tracheophyta</taxon>
        <taxon>Spermatophyta</taxon>
        <taxon>Magnoliopsida</taxon>
        <taxon>Liliopsida</taxon>
        <taxon>Araceae</taxon>
        <taxon>Aroideae</taxon>
        <taxon>Colocasieae</taxon>
        <taxon>Colocasia</taxon>
    </lineage>
</organism>
<dbReference type="Proteomes" id="UP000652761">
    <property type="component" value="Unassembled WGS sequence"/>
</dbReference>
<evidence type="ECO:0000313" key="2">
    <source>
        <dbReference type="Proteomes" id="UP000652761"/>
    </source>
</evidence>
<proteinExistence type="predicted"/>
<dbReference type="AlphaFoldDB" id="A0A843XY12"/>
<name>A0A843XY12_COLES</name>
<evidence type="ECO:0000313" key="1">
    <source>
        <dbReference type="EMBL" id="MQM23902.1"/>
    </source>
</evidence>
<accession>A0A843XY12</accession>
<comment type="caution">
    <text evidence="1">The sequence shown here is derived from an EMBL/GenBank/DDBJ whole genome shotgun (WGS) entry which is preliminary data.</text>
</comment>
<sequence length="518" mass="58083">MDVWSWITHLPDPGDWPETSDAALDFKVASSPAKSIVLRAERTAGSDSEALATFLVCLEGFHPSNSAKTLWVSNPCALSADGSHDFRPLVLQLVQEVIARAPSCDPAAGPPKLDLRPLFAASQFSNFFELVFLCRLFWLCACDSPGDVGYLYFQAMNPALVRALDCKDAMREFLASAGVDWEIYFMRSLGYMLAKWCILRELSPTESGATELGFGFFSYAIESHGLWVLRGYAPVLAMERTHHHHQGHPDGYAALEAKEPLLRYALAHQQLEAVLQLEYSASSREGDRFIRVGVRVDNLRLHIARLAFAKRDPCHQVGDGQEPASPTDERHFPSRVRVWVGPELGFAGVSCLSLGRSTENPEREVEREQTVNGSFGESKFPRVRATARISSRSRARSWRWEQEAEGNLAVFEGVLSDTATGAEVATWRPKGKGADPRGEMRRRYAGPGRAFSKAGGLVVAGDEYGEWVWWRVGREMEGKALQWRVGWKVWVTYWPNELKTPYMETRCVEWRDEVVLPL</sequence>
<gene>
    <name evidence="1" type="ORF">Taro_056972</name>
</gene>
<keyword evidence="2" id="KW-1185">Reference proteome</keyword>
<dbReference type="OrthoDB" id="1852153at2759"/>
<dbReference type="EMBL" id="NMUH01018524">
    <property type="protein sequence ID" value="MQM23902.1"/>
    <property type="molecule type" value="Genomic_DNA"/>
</dbReference>